<evidence type="ECO:0000256" key="12">
    <source>
        <dbReference type="ARBA" id="ARBA00023303"/>
    </source>
</evidence>
<evidence type="ECO:0000313" key="16">
    <source>
        <dbReference type="EMBL" id="KAG7176008.1"/>
    </source>
</evidence>
<evidence type="ECO:0000256" key="1">
    <source>
        <dbReference type="ARBA" id="ARBA00004651"/>
    </source>
</evidence>
<keyword evidence="17" id="KW-1185">Reference proteome</keyword>
<evidence type="ECO:0000256" key="9">
    <source>
        <dbReference type="ARBA" id="ARBA00023170"/>
    </source>
</evidence>
<gene>
    <name evidence="16" type="primary">Glrk-L49</name>
    <name evidence="16" type="ORF">Hamer_G016971</name>
</gene>
<evidence type="ECO:0000256" key="3">
    <source>
        <dbReference type="ARBA" id="ARBA00022448"/>
    </source>
</evidence>
<dbReference type="PANTHER" id="PTHR42643:SF24">
    <property type="entry name" value="IONOTROPIC RECEPTOR 60A"/>
    <property type="match status" value="1"/>
</dbReference>
<feature type="domain" description="Ionotropic glutamate receptor L-glutamate and glycine-binding" evidence="15">
    <location>
        <begin position="18"/>
        <end position="79"/>
    </location>
</feature>
<evidence type="ECO:0000256" key="5">
    <source>
        <dbReference type="ARBA" id="ARBA00022692"/>
    </source>
</evidence>
<keyword evidence="5 13" id="KW-0812">Transmembrane</keyword>
<keyword evidence="8 13" id="KW-0472">Membrane</keyword>
<feature type="domain" description="Ionotropic glutamate receptor C-terminal" evidence="14">
    <location>
        <begin position="10"/>
        <end position="301"/>
    </location>
</feature>
<reference evidence="16" key="1">
    <citation type="journal article" date="2021" name="Sci. Adv.">
        <title>The American lobster genome reveals insights on longevity, neural, and immune adaptations.</title>
        <authorList>
            <person name="Polinski J.M."/>
            <person name="Zimin A.V."/>
            <person name="Clark K.F."/>
            <person name="Kohn A.B."/>
            <person name="Sadowski N."/>
            <person name="Timp W."/>
            <person name="Ptitsyn A."/>
            <person name="Khanna P."/>
            <person name="Romanova D.Y."/>
            <person name="Williams P."/>
            <person name="Greenwood S.J."/>
            <person name="Moroz L.L."/>
            <person name="Walt D.R."/>
            <person name="Bodnar A.G."/>
        </authorList>
    </citation>
    <scope>NUCLEOTIDE SEQUENCE</scope>
    <source>
        <strain evidence="16">GMGI-L3</strain>
    </source>
</reference>
<protein>
    <submittedName>
        <fullName evidence="16">Glutamate receptor-like 49</fullName>
    </submittedName>
</protein>
<keyword evidence="9 16" id="KW-0675">Receptor</keyword>
<evidence type="ECO:0000256" key="8">
    <source>
        <dbReference type="ARBA" id="ARBA00023136"/>
    </source>
</evidence>
<evidence type="ECO:0000256" key="2">
    <source>
        <dbReference type="ARBA" id="ARBA00008685"/>
    </source>
</evidence>
<keyword evidence="10" id="KW-0325">Glycoprotein</keyword>
<evidence type="ECO:0000256" key="7">
    <source>
        <dbReference type="ARBA" id="ARBA00023065"/>
    </source>
</evidence>
<keyword evidence="4" id="KW-1003">Cell membrane</keyword>
<evidence type="ECO:0000256" key="6">
    <source>
        <dbReference type="ARBA" id="ARBA00022989"/>
    </source>
</evidence>
<dbReference type="GO" id="GO:0005886">
    <property type="term" value="C:plasma membrane"/>
    <property type="evidence" value="ECO:0007669"/>
    <property type="project" value="UniProtKB-SubCell"/>
</dbReference>
<dbReference type="Proteomes" id="UP000747542">
    <property type="component" value="Unassembled WGS sequence"/>
</dbReference>
<dbReference type="PANTHER" id="PTHR42643">
    <property type="entry name" value="IONOTROPIC RECEPTOR 20A-RELATED"/>
    <property type="match status" value="1"/>
</dbReference>
<name>A0A8J5NAL4_HOMAM</name>
<comment type="caution">
    <text evidence="16">The sequence shown here is derived from an EMBL/GenBank/DDBJ whole genome shotgun (WGS) entry which is preliminary data.</text>
</comment>
<evidence type="ECO:0000256" key="13">
    <source>
        <dbReference type="SAM" id="Phobius"/>
    </source>
</evidence>
<dbReference type="InterPro" id="IPR019594">
    <property type="entry name" value="Glu/Gly-bd"/>
</dbReference>
<dbReference type="AlphaFoldDB" id="A0A8J5NAL4"/>
<evidence type="ECO:0000256" key="11">
    <source>
        <dbReference type="ARBA" id="ARBA00023286"/>
    </source>
</evidence>
<dbReference type="EMBL" id="JAHLQT010004419">
    <property type="protein sequence ID" value="KAG7176008.1"/>
    <property type="molecule type" value="Genomic_DNA"/>
</dbReference>
<accession>A0A8J5NAL4</accession>
<keyword evidence="6 13" id="KW-1133">Transmembrane helix</keyword>
<evidence type="ECO:0000313" key="17">
    <source>
        <dbReference type="Proteomes" id="UP000747542"/>
    </source>
</evidence>
<keyword evidence="3" id="KW-0813">Transport</keyword>
<feature type="transmembrane region" description="Helical" evidence="13">
    <location>
        <begin position="329"/>
        <end position="353"/>
    </location>
</feature>
<sequence length="355" mass="39771">MTAASPQPLKIAVGTWGPWAIVSRREDGAIVVEGTMRRILEMFTQAMNLDYQLVLAPDGKWGNLNTSGYWSGLMGLIQRKEVEIALGPFIVTSEREELCDFSLPLYIENSAIVYQRPALESSSWVPAGNGSRGVVATWFMASLVFFTSYGSTLTSLLTVPRVNVPIDSVADLVAQDTIRWGLAPGYMWYQYFRDSEDDVRRQVFERTALVPTGCYRSRSQVIYGDLARFCDVTTILKIMSLDFSMNGKCHLYMAKETVHSNFPVSVAFQKNSPHLPRANKILIQLQESGILGKWRSEHINNATQCLRHPSKDRPPGLYPLTLHDLSGPFLLLAVGVMSALVCFLGETLGFRFWQD</sequence>
<evidence type="ECO:0000256" key="4">
    <source>
        <dbReference type="ARBA" id="ARBA00022475"/>
    </source>
</evidence>
<dbReference type="InterPro" id="IPR001320">
    <property type="entry name" value="Iontro_rcpt_C"/>
</dbReference>
<dbReference type="GO" id="GO:0015276">
    <property type="term" value="F:ligand-gated monoatomic ion channel activity"/>
    <property type="evidence" value="ECO:0007669"/>
    <property type="project" value="InterPro"/>
</dbReference>
<dbReference type="Pfam" id="PF10613">
    <property type="entry name" value="Lig_chan-Glu_bd"/>
    <property type="match status" value="1"/>
</dbReference>
<dbReference type="Gene3D" id="3.40.190.10">
    <property type="entry name" value="Periplasmic binding protein-like II"/>
    <property type="match status" value="2"/>
</dbReference>
<dbReference type="SMART" id="SM00918">
    <property type="entry name" value="Lig_chan-Glu_bd"/>
    <property type="match status" value="1"/>
</dbReference>
<keyword evidence="12" id="KW-0407">Ion channel</keyword>
<proteinExistence type="inferred from homology"/>
<evidence type="ECO:0000259" key="14">
    <source>
        <dbReference type="SMART" id="SM00079"/>
    </source>
</evidence>
<dbReference type="GO" id="GO:0050906">
    <property type="term" value="P:detection of stimulus involved in sensory perception"/>
    <property type="evidence" value="ECO:0007669"/>
    <property type="project" value="UniProtKB-ARBA"/>
</dbReference>
<keyword evidence="11" id="KW-1071">Ligand-gated ion channel</keyword>
<keyword evidence="7" id="KW-0406">Ion transport</keyword>
<evidence type="ECO:0000259" key="15">
    <source>
        <dbReference type="SMART" id="SM00918"/>
    </source>
</evidence>
<comment type="similarity">
    <text evidence="2">Belongs to the glutamate-gated ion channel (TC 1.A.10.1) family.</text>
</comment>
<dbReference type="InterPro" id="IPR052192">
    <property type="entry name" value="Insect_Ionotropic_Sensory_Rcpt"/>
</dbReference>
<comment type="subcellular location">
    <subcellularLocation>
        <location evidence="1">Cell membrane</location>
        <topology evidence="1">Multi-pass membrane protein</topology>
    </subcellularLocation>
</comment>
<evidence type="ECO:0000256" key="10">
    <source>
        <dbReference type="ARBA" id="ARBA00023180"/>
    </source>
</evidence>
<dbReference type="Pfam" id="PF00060">
    <property type="entry name" value="Lig_chan"/>
    <property type="match status" value="1"/>
</dbReference>
<organism evidence="16 17">
    <name type="scientific">Homarus americanus</name>
    <name type="common">American lobster</name>
    <dbReference type="NCBI Taxonomy" id="6706"/>
    <lineage>
        <taxon>Eukaryota</taxon>
        <taxon>Metazoa</taxon>
        <taxon>Ecdysozoa</taxon>
        <taxon>Arthropoda</taxon>
        <taxon>Crustacea</taxon>
        <taxon>Multicrustacea</taxon>
        <taxon>Malacostraca</taxon>
        <taxon>Eumalacostraca</taxon>
        <taxon>Eucarida</taxon>
        <taxon>Decapoda</taxon>
        <taxon>Pleocyemata</taxon>
        <taxon>Astacidea</taxon>
        <taxon>Nephropoidea</taxon>
        <taxon>Nephropidae</taxon>
        <taxon>Homarus</taxon>
    </lineage>
</organism>
<dbReference type="SUPFAM" id="SSF53850">
    <property type="entry name" value="Periplasmic binding protein-like II"/>
    <property type="match status" value="1"/>
</dbReference>
<dbReference type="SMART" id="SM00079">
    <property type="entry name" value="PBPe"/>
    <property type="match status" value="1"/>
</dbReference>